<dbReference type="Pfam" id="PF01903">
    <property type="entry name" value="CbiX"/>
    <property type="match status" value="2"/>
</dbReference>
<evidence type="ECO:0000313" key="3">
    <source>
        <dbReference type="EMBL" id="AMY25732.1"/>
    </source>
</evidence>
<dbReference type="InterPro" id="IPR050963">
    <property type="entry name" value="Sirohydro_Cobaltochel/CbiX"/>
</dbReference>
<gene>
    <name evidence="3" type="primary">cbiX_2</name>
    <name evidence="3" type="ORF">A3Q41_04459</name>
</gene>
<dbReference type="RefSeq" id="WP_048318617.1">
    <property type="nucleotide sequence ID" value="NZ_CP015220.1"/>
</dbReference>
<accession>A0A143QT74</accession>
<dbReference type="EC" id="4.99.1.3" evidence="3"/>
<sequence>MTALLAVAHGSRDPRSSETIHRAVDVLRRRRPDLDVRVAFLDLSEPSVEQVLDDLADAGHARIVAVPLLLGKAFHAKVDLPALLGAARVRHPHVSIGQSEVLGDDRLLVDAVRDRVLDTGAALGDSTVGVALAAVGSSDSSANDRSRRVANELVSGTGWAGVVTCFATSVDPSPLDAVAQLHALGATRIVVAPWFLAPGRLTDRISQVLVGVPNVTYADVLGPHPAVAELASRRYDAALAHDRSIA</sequence>
<dbReference type="EMBL" id="CP015220">
    <property type="protein sequence ID" value="AMY25732.1"/>
    <property type="molecule type" value="Genomic_DNA"/>
</dbReference>
<organism evidence="3 4">
    <name type="scientific">Rhodococcoides fascians</name>
    <name type="common">Rhodococcus fascians</name>
    <dbReference type="NCBI Taxonomy" id="1828"/>
    <lineage>
        <taxon>Bacteria</taxon>
        <taxon>Bacillati</taxon>
        <taxon>Actinomycetota</taxon>
        <taxon>Actinomycetes</taxon>
        <taxon>Mycobacteriales</taxon>
        <taxon>Nocardiaceae</taxon>
        <taxon>Rhodococcoides</taxon>
    </lineage>
</organism>
<evidence type="ECO:0000256" key="1">
    <source>
        <dbReference type="ARBA" id="ARBA00022723"/>
    </source>
</evidence>
<dbReference type="Gene3D" id="3.40.50.1400">
    <property type="match status" value="2"/>
</dbReference>
<name>A0A143QT74_RHOFA</name>
<dbReference type="PANTHER" id="PTHR33542:SF5">
    <property type="entry name" value="FERROCHELATASE CHE1"/>
    <property type="match status" value="1"/>
</dbReference>
<dbReference type="InterPro" id="IPR002762">
    <property type="entry name" value="CbiX-like"/>
</dbReference>
<dbReference type="PATRIC" id="fig|1653479.3.peg.4514"/>
<dbReference type="PANTHER" id="PTHR33542">
    <property type="entry name" value="SIROHYDROCHLORIN FERROCHELATASE, CHLOROPLASTIC"/>
    <property type="match status" value="1"/>
</dbReference>
<dbReference type="SUPFAM" id="SSF53800">
    <property type="entry name" value="Chelatase"/>
    <property type="match status" value="1"/>
</dbReference>
<proteinExistence type="predicted"/>
<dbReference type="GO" id="GO:0046872">
    <property type="term" value="F:metal ion binding"/>
    <property type="evidence" value="ECO:0007669"/>
    <property type="project" value="UniProtKB-KW"/>
</dbReference>
<keyword evidence="1" id="KW-0479">Metal-binding</keyword>
<dbReference type="CDD" id="cd03414">
    <property type="entry name" value="CbiX_SirB_C"/>
    <property type="match status" value="1"/>
</dbReference>
<dbReference type="CDD" id="cd03416">
    <property type="entry name" value="CbiX_SirB_N"/>
    <property type="match status" value="1"/>
</dbReference>
<dbReference type="OrthoDB" id="482456at2"/>
<dbReference type="GO" id="GO:0016852">
    <property type="term" value="F:sirohydrochlorin cobaltochelatase activity"/>
    <property type="evidence" value="ECO:0007669"/>
    <property type="project" value="UniProtKB-EC"/>
</dbReference>
<dbReference type="AlphaFoldDB" id="A0A143QT74"/>
<evidence type="ECO:0000256" key="2">
    <source>
        <dbReference type="ARBA" id="ARBA00023239"/>
    </source>
</evidence>
<dbReference type="KEGG" id="rhs:A3Q41_04459"/>
<keyword evidence="4" id="KW-1185">Reference proteome</keyword>
<protein>
    <submittedName>
        <fullName evidence="3">Sirohydrochlorin cobaltochelatase</fullName>
        <ecNumber evidence="3">4.99.1.3</ecNumber>
    </submittedName>
</protein>
<reference evidence="3 4" key="1">
    <citation type="journal article" date="2016" name="Genome Announc.">
        <title>Complete Genome and Plasmid Sequences for Rhodococcus fascians D188 and Draft Sequences for Rhodococcus Isolates PBTS 1 and PBTS 2.</title>
        <authorList>
            <person name="Stamler R.A."/>
            <person name="Vereecke D."/>
            <person name="Zhang Y."/>
            <person name="Schilkey F."/>
            <person name="Devitt N."/>
            <person name="Randall J.J."/>
        </authorList>
    </citation>
    <scope>NUCLEOTIDE SEQUENCE [LARGE SCALE GENOMIC DNA]</scope>
    <source>
        <strain evidence="3 4">PBTS2</strain>
    </source>
</reference>
<keyword evidence="2 3" id="KW-0456">Lyase</keyword>
<evidence type="ECO:0000313" key="4">
    <source>
        <dbReference type="Proteomes" id="UP000076038"/>
    </source>
</evidence>
<dbReference type="Proteomes" id="UP000076038">
    <property type="component" value="Chromosome"/>
</dbReference>
<reference evidence="4" key="2">
    <citation type="submission" date="2016-04" db="EMBL/GenBank/DDBJ databases">
        <title>Complete Genome and Plasmid Sequences for Rhodococcus fascians D188 and Draft Sequences for Rhodococcus spp. Isolates PBTS 1 and PBTS 2.</title>
        <authorList>
            <person name="Stamer R."/>
            <person name="Vereecke D."/>
            <person name="Zhang Y."/>
            <person name="Schilkey F."/>
            <person name="Devitt N."/>
            <person name="Randall J."/>
        </authorList>
    </citation>
    <scope>NUCLEOTIDE SEQUENCE [LARGE SCALE GENOMIC DNA]</scope>
    <source>
        <strain evidence="4">PBTS2</strain>
    </source>
</reference>